<protein>
    <submittedName>
        <fullName evidence="2">Uncharacterized protein</fullName>
    </submittedName>
</protein>
<sequence length="188" mass="20644">MKFPNCTCPQRPLRSGYPSFAHLLSFCCHASVLAPDHVTGRGKARLRREMARCQMGRMPSREPSCLPPSLSPPRSAHSDIADSLQSCDFRTFGGVDTIPRQSRKGDYFPRGELSTSSSDPQNGLEVANFGLLPRGVSPHFCSQPRVLDIYGASSFHPSTHPPQHLQTEQDITCNFAPVICDDTSLSSQ</sequence>
<gene>
    <name evidence="2" type="ORF">C0Q70_21043</name>
</gene>
<evidence type="ECO:0000256" key="1">
    <source>
        <dbReference type="SAM" id="MobiDB-lite"/>
    </source>
</evidence>
<comment type="caution">
    <text evidence="2">The sequence shown here is derived from an EMBL/GenBank/DDBJ whole genome shotgun (WGS) entry which is preliminary data.</text>
</comment>
<keyword evidence="3" id="KW-1185">Reference proteome</keyword>
<name>A0A2T7NBE5_POMCA</name>
<dbReference type="AlphaFoldDB" id="A0A2T7NBE5"/>
<dbReference type="Proteomes" id="UP000245119">
    <property type="component" value="Linkage Group LG14"/>
</dbReference>
<dbReference type="EMBL" id="PZQS01000014">
    <property type="protein sequence ID" value="PVD18494.1"/>
    <property type="molecule type" value="Genomic_DNA"/>
</dbReference>
<proteinExistence type="predicted"/>
<feature type="region of interest" description="Disordered" evidence="1">
    <location>
        <begin position="57"/>
        <end position="77"/>
    </location>
</feature>
<accession>A0A2T7NBE5</accession>
<evidence type="ECO:0000313" key="3">
    <source>
        <dbReference type="Proteomes" id="UP000245119"/>
    </source>
</evidence>
<reference evidence="2 3" key="1">
    <citation type="submission" date="2018-04" db="EMBL/GenBank/DDBJ databases">
        <title>The genome of golden apple snail Pomacea canaliculata provides insight into stress tolerance and invasive adaptation.</title>
        <authorList>
            <person name="Liu C."/>
            <person name="Liu B."/>
            <person name="Ren Y."/>
            <person name="Zhang Y."/>
            <person name="Wang H."/>
            <person name="Li S."/>
            <person name="Jiang F."/>
            <person name="Yin L."/>
            <person name="Zhang G."/>
            <person name="Qian W."/>
            <person name="Fan W."/>
        </authorList>
    </citation>
    <scope>NUCLEOTIDE SEQUENCE [LARGE SCALE GENOMIC DNA]</scope>
    <source>
        <strain evidence="2">SZHN2017</strain>
        <tissue evidence="2">Muscle</tissue>
    </source>
</reference>
<organism evidence="2 3">
    <name type="scientific">Pomacea canaliculata</name>
    <name type="common">Golden apple snail</name>
    <dbReference type="NCBI Taxonomy" id="400727"/>
    <lineage>
        <taxon>Eukaryota</taxon>
        <taxon>Metazoa</taxon>
        <taxon>Spiralia</taxon>
        <taxon>Lophotrochozoa</taxon>
        <taxon>Mollusca</taxon>
        <taxon>Gastropoda</taxon>
        <taxon>Caenogastropoda</taxon>
        <taxon>Architaenioglossa</taxon>
        <taxon>Ampullarioidea</taxon>
        <taxon>Ampullariidae</taxon>
        <taxon>Pomacea</taxon>
    </lineage>
</organism>
<evidence type="ECO:0000313" key="2">
    <source>
        <dbReference type="EMBL" id="PVD18494.1"/>
    </source>
</evidence>
<feature type="region of interest" description="Disordered" evidence="1">
    <location>
        <begin position="98"/>
        <end position="122"/>
    </location>
</feature>